<dbReference type="GO" id="GO:0015129">
    <property type="term" value="F:lactate transmembrane transporter activity"/>
    <property type="evidence" value="ECO:0007669"/>
    <property type="project" value="UniProtKB-UniRule"/>
</dbReference>
<dbReference type="PANTHER" id="PTHR30003">
    <property type="entry name" value="L-LACTATE PERMEASE"/>
    <property type="match status" value="1"/>
</dbReference>
<dbReference type="PATRIC" id="fig|537010.4.peg.1684"/>
<feature type="transmembrane region" description="Helical" evidence="8">
    <location>
        <begin position="36"/>
        <end position="56"/>
    </location>
</feature>
<keyword evidence="4 8" id="KW-1003">Cell membrane</keyword>
<evidence type="ECO:0000256" key="8">
    <source>
        <dbReference type="RuleBase" id="RU365092"/>
    </source>
</evidence>
<dbReference type="PANTHER" id="PTHR30003:SF0">
    <property type="entry name" value="GLYCOLATE PERMEASE GLCA-RELATED"/>
    <property type="match status" value="1"/>
</dbReference>
<comment type="similarity">
    <text evidence="2 8">Belongs to the lactate permease family.</text>
</comment>
<comment type="function">
    <text evidence="8">Uptake of L-lactate across the membrane. Can also transport D-lactate and glycolate.</text>
</comment>
<feature type="transmembrane region" description="Helical" evidence="8">
    <location>
        <begin position="104"/>
        <end position="125"/>
    </location>
</feature>
<evidence type="ECO:0000256" key="2">
    <source>
        <dbReference type="ARBA" id="ARBA00010100"/>
    </source>
</evidence>
<evidence type="ECO:0000256" key="3">
    <source>
        <dbReference type="ARBA" id="ARBA00022448"/>
    </source>
</evidence>
<reference evidence="9 10" key="1">
    <citation type="submission" date="2011-08" db="EMBL/GenBank/DDBJ databases">
        <authorList>
            <person name="Weinstock G."/>
            <person name="Sodergren E."/>
            <person name="Clifton S."/>
            <person name="Fulton L."/>
            <person name="Fulton B."/>
            <person name="Courtney L."/>
            <person name="Fronick C."/>
            <person name="Harrison M."/>
            <person name="Strong C."/>
            <person name="Farmer C."/>
            <person name="Delahaunty K."/>
            <person name="Markovic C."/>
            <person name="Hall O."/>
            <person name="Minx P."/>
            <person name="Tomlinson C."/>
            <person name="Mitreva M."/>
            <person name="Hou S."/>
            <person name="Chen J."/>
            <person name="Wollam A."/>
            <person name="Pepin K.H."/>
            <person name="Johnson M."/>
            <person name="Bhonagiri V."/>
            <person name="Zhang X."/>
            <person name="Suruliraj S."/>
            <person name="Warren W."/>
            <person name="Chinwalla A."/>
            <person name="Mardis E.R."/>
            <person name="Wilson R.K."/>
        </authorList>
    </citation>
    <scope>NUCLEOTIDE SEQUENCE [LARGE SCALE GENOMIC DNA]</scope>
    <source>
        <strain evidence="9 10">DP7</strain>
    </source>
</reference>
<evidence type="ECO:0000256" key="6">
    <source>
        <dbReference type="ARBA" id="ARBA00022989"/>
    </source>
</evidence>
<accession>G9XLG7</accession>
<organism evidence="9 10">
    <name type="scientific">Desulfitobacterium hafniense DP7</name>
    <dbReference type="NCBI Taxonomy" id="537010"/>
    <lineage>
        <taxon>Bacteria</taxon>
        <taxon>Bacillati</taxon>
        <taxon>Bacillota</taxon>
        <taxon>Clostridia</taxon>
        <taxon>Eubacteriales</taxon>
        <taxon>Desulfitobacteriaceae</taxon>
        <taxon>Desulfitobacterium</taxon>
    </lineage>
</organism>
<feature type="transmembrane region" description="Helical" evidence="8">
    <location>
        <begin position="6"/>
        <end position="24"/>
    </location>
</feature>
<dbReference type="GO" id="GO:0015295">
    <property type="term" value="F:solute:proton symporter activity"/>
    <property type="evidence" value="ECO:0007669"/>
    <property type="project" value="TreeGrafter"/>
</dbReference>
<keyword evidence="5 8" id="KW-0812">Transmembrane</keyword>
<comment type="subcellular location">
    <subcellularLocation>
        <location evidence="1 8">Cell membrane</location>
        <topology evidence="1 8">Multi-pass membrane protein</topology>
    </subcellularLocation>
</comment>
<dbReference type="GO" id="GO:0005886">
    <property type="term" value="C:plasma membrane"/>
    <property type="evidence" value="ECO:0007669"/>
    <property type="project" value="UniProtKB-SubCell"/>
</dbReference>
<keyword evidence="3 8" id="KW-0813">Transport</keyword>
<comment type="caution">
    <text evidence="8">Lacks conserved residue(s) required for the propagation of feature annotation.</text>
</comment>
<evidence type="ECO:0000256" key="5">
    <source>
        <dbReference type="ARBA" id="ARBA00022692"/>
    </source>
</evidence>
<dbReference type="InterPro" id="IPR003804">
    <property type="entry name" value="Lactate_perm"/>
</dbReference>
<dbReference type="Pfam" id="PF02652">
    <property type="entry name" value="Lactate_perm"/>
    <property type="match status" value="1"/>
</dbReference>
<evidence type="ECO:0000313" key="9">
    <source>
        <dbReference type="EMBL" id="EHL07452.1"/>
    </source>
</evidence>
<keyword evidence="6 8" id="KW-1133">Transmembrane helix</keyword>
<keyword evidence="7 8" id="KW-0472">Membrane</keyword>
<sequence length="132" mass="14341">MSILLQGFLALLPILVVAIFLVGLRWPASKAMPLSYITVVIVGLLVWKLPVIQIVGGTVKGLVVSLSLLYIIFGSVLVLYTIMESGGLAQIRQSLIGVSADRRIQVIIVAWLFGSFMKALPVSVLRQLWLAP</sequence>
<evidence type="ECO:0000256" key="4">
    <source>
        <dbReference type="ARBA" id="ARBA00022475"/>
    </source>
</evidence>
<protein>
    <recommendedName>
        <fullName evidence="8">L-lactate permease</fullName>
    </recommendedName>
</protein>
<comment type="caution">
    <text evidence="9">The sequence shown here is derived from an EMBL/GenBank/DDBJ whole genome shotgun (WGS) entry which is preliminary data.</text>
</comment>
<evidence type="ECO:0000256" key="7">
    <source>
        <dbReference type="ARBA" id="ARBA00023136"/>
    </source>
</evidence>
<dbReference type="Proteomes" id="UP000004416">
    <property type="component" value="Unassembled WGS sequence"/>
</dbReference>
<evidence type="ECO:0000256" key="1">
    <source>
        <dbReference type="ARBA" id="ARBA00004651"/>
    </source>
</evidence>
<gene>
    <name evidence="9" type="ORF">HMPREF0322_01801</name>
</gene>
<feature type="transmembrane region" description="Helical" evidence="8">
    <location>
        <begin position="62"/>
        <end position="83"/>
    </location>
</feature>
<dbReference type="HOGENOM" id="CLU_1913666_0_0_9"/>
<name>G9XLG7_DESHA</name>
<proteinExistence type="inferred from homology"/>
<evidence type="ECO:0000313" key="10">
    <source>
        <dbReference type="Proteomes" id="UP000004416"/>
    </source>
</evidence>
<dbReference type="AlphaFoldDB" id="G9XLG7"/>
<dbReference type="EMBL" id="AFZX01000041">
    <property type="protein sequence ID" value="EHL07452.1"/>
    <property type="molecule type" value="Genomic_DNA"/>
</dbReference>